<dbReference type="GO" id="GO:0003677">
    <property type="term" value="F:DNA binding"/>
    <property type="evidence" value="ECO:0007669"/>
    <property type="project" value="UniProtKB-KW"/>
</dbReference>
<dbReference type="Pfam" id="PF04082">
    <property type="entry name" value="Fungal_trans"/>
    <property type="match status" value="1"/>
</dbReference>
<keyword evidence="5" id="KW-0804">Transcription</keyword>
<dbReference type="PROSITE" id="PS50048">
    <property type="entry name" value="ZN2_CY6_FUNGAL_2"/>
    <property type="match status" value="1"/>
</dbReference>
<dbReference type="GO" id="GO:0000981">
    <property type="term" value="F:DNA-binding transcription factor activity, RNA polymerase II-specific"/>
    <property type="evidence" value="ECO:0007669"/>
    <property type="project" value="InterPro"/>
</dbReference>
<dbReference type="GO" id="GO:0006351">
    <property type="term" value="P:DNA-templated transcription"/>
    <property type="evidence" value="ECO:0007669"/>
    <property type="project" value="InterPro"/>
</dbReference>
<dbReference type="InterPro" id="IPR001138">
    <property type="entry name" value="Zn2Cys6_DnaBD"/>
</dbReference>
<dbReference type="Pfam" id="PF00172">
    <property type="entry name" value="Zn_clus"/>
    <property type="match status" value="1"/>
</dbReference>
<dbReference type="SMART" id="SM00066">
    <property type="entry name" value="GAL4"/>
    <property type="match status" value="1"/>
</dbReference>
<evidence type="ECO:0000256" key="6">
    <source>
        <dbReference type="ARBA" id="ARBA00023242"/>
    </source>
</evidence>
<dbReference type="GO" id="GO:0009893">
    <property type="term" value="P:positive regulation of metabolic process"/>
    <property type="evidence" value="ECO:0007669"/>
    <property type="project" value="UniProtKB-ARBA"/>
</dbReference>
<evidence type="ECO:0000256" key="4">
    <source>
        <dbReference type="ARBA" id="ARBA00023125"/>
    </source>
</evidence>
<dbReference type="EMBL" id="SPNV01000485">
    <property type="protein sequence ID" value="KAF5855180.1"/>
    <property type="molecule type" value="Genomic_DNA"/>
</dbReference>
<gene>
    <name evidence="9" type="ORF">ETB97_009757</name>
</gene>
<dbReference type="AlphaFoldDB" id="A0A8H6E1W7"/>
<evidence type="ECO:0000256" key="2">
    <source>
        <dbReference type="ARBA" id="ARBA00022723"/>
    </source>
</evidence>
<protein>
    <recommendedName>
        <fullName evidence="8">Zn(2)-C6 fungal-type domain-containing protein</fullName>
    </recommendedName>
</protein>
<feature type="region of interest" description="Disordered" evidence="7">
    <location>
        <begin position="1"/>
        <end position="25"/>
    </location>
</feature>
<dbReference type="InterPro" id="IPR050613">
    <property type="entry name" value="Sec_Metabolite_Reg"/>
</dbReference>
<keyword evidence="6" id="KW-0539">Nucleus</keyword>
<keyword evidence="3" id="KW-0805">Transcription regulation</keyword>
<evidence type="ECO:0000256" key="7">
    <source>
        <dbReference type="SAM" id="MobiDB-lite"/>
    </source>
</evidence>
<dbReference type="Proteomes" id="UP000541154">
    <property type="component" value="Unassembled WGS sequence"/>
</dbReference>
<organism evidence="9 10">
    <name type="scientific">Petromyces alliaceus</name>
    <name type="common">Aspergillus alliaceus</name>
    <dbReference type="NCBI Taxonomy" id="209559"/>
    <lineage>
        <taxon>Eukaryota</taxon>
        <taxon>Fungi</taxon>
        <taxon>Dikarya</taxon>
        <taxon>Ascomycota</taxon>
        <taxon>Pezizomycotina</taxon>
        <taxon>Eurotiomycetes</taxon>
        <taxon>Eurotiomycetidae</taxon>
        <taxon>Eurotiales</taxon>
        <taxon>Aspergillaceae</taxon>
        <taxon>Aspergillus</taxon>
        <taxon>Aspergillus subgen. Circumdati</taxon>
    </lineage>
</organism>
<accession>A0A8H6E1W7</accession>
<dbReference type="Gene3D" id="4.10.240.10">
    <property type="entry name" value="Zn(2)-C6 fungal-type DNA-binding domain"/>
    <property type="match status" value="1"/>
</dbReference>
<evidence type="ECO:0000313" key="9">
    <source>
        <dbReference type="EMBL" id="KAF5855180.1"/>
    </source>
</evidence>
<feature type="compositionally biased region" description="Polar residues" evidence="7">
    <location>
        <begin position="1"/>
        <end position="12"/>
    </location>
</feature>
<keyword evidence="2" id="KW-0479">Metal-binding</keyword>
<dbReference type="InterPro" id="IPR036864">
    <property type="entry name" value="Zn2-C6_fun-type_DNA-bd_sf"/>
</dbReference>
<dbReference type="SMART" id="SM00906">
    <property type="entry name" value="Fungal_trans"/>
    <property type="match status" value="1"/>
</dbReference>
<dbReference type="PROSITE" id="PS00463">
    <property type="entry name" value="ZN2_CY6_FUNGAL_1"/>
    <property type="match status" value="1"/>
</dbReference>
<keyword evidence="4" id="KW-0238">DNA-binding</keyword>
<comment type="caution">
    <text evidence="9">The sequence shown here is derived from an EMBL/GenBank/DDBJ whole genome shotgun (WGS) entry which is preliminary data.</text>
</comment>
<comment type="subcellular location">
    <subcellularLocation>
        <location evidence="1">Nucleus</location>
    </subcellularLocation>
</comment>
<sequence length="584" mass="66334">MEHSDLQQSSFTHDIEPNNLESSSHRKTQNRSCTLCRRRKVRCDKVYPCSNCSRADVLCFYSEPYKRPRRHSKLTVNDILDRITRLERTVNTWALSNQLSTETCEPELRREAQEQDFSDSVDNVVFQNSDSTGANLLAGAGDSDSGLLLQQGDNGITYVNEFLFECVLKEEQELRSVLEAQGADELKPCSEARSFTLSPLSIRDPLPKDNIGTAASHCPHYPSKWQALQLWHTFVNNVDPVLKILHIPMWKACLQVYDSGRAGWSLIGLAIRLAQSLGLHKDGNHFNLPPFESEMRRRLWWSLYVLEARSPENHGIVLDALDHLSDACLPLNANDSDLAPDMQTLPCPRVGWTEMSFTILKAEISQIFRKISEPALTSVSGQNIFEYHAYRLEESYLKCCDDNIPVQRVTALATRTIIAKMQFIMKRRSCCRGSGLRYTEELLNEACNILEISLSIYSDDLMKGFYWYAKTYTQYNVLTYVLGHLCALPQGPSINRAWKAVDESFQLVDSSDIPHEFGSKWTILRLLRGKALQLRQPARGTDFLPLDSTSNLPGDSLEDPTISRDAILEPWALDSCTDILDWNL</sequence>
<dbReference type="GO" id="GO:0005634">
    <property type="term" value="C:nucleus"/>
    <property type="evidence" value="ECO:0007669"/>
    <property type="project" value="UniProtKB-SubCell"/>
</dbReference>
<feature type="domain" description="Zn(2)-C6 fungal-type" evidence="8">
    <location>
        <begin position="32"/>
        <end position="61"/>
    </location>
</feature>
<reference evidence="9 10" key="1">
    <citation type="submission" date="2019-04" db="EMBL/GenBank/DDBJ databases">
        <title>Aspergillus burnettii sp. nov., novel species from soil in southeast Queensland.</title>
        <authorList>
            <person name="Gilchrist C.L.M."/>
            <person name="Pitt J.I."/>
            <person name="Lange L."/>
            <person name="Lacey H.J."/>
            <person name="Vuong D."/>
            <person name="Midgley D.J."/>
            <person name="Greenfield P."/>
            <person name="Bradbury M."/>
            <person name="Lacey E."/>
            <person name="Busk P.K."/>
            <person name="Pilgaard B."/>
            <person name="Chooi Y.H."/>
            <person name="Piggott A.M."/>
        </authorList>
    </citation>
    <scope>NUCLEOTIDE SEQUENCE [LARGE SCALE GENOMIC DNA]</scope>
    <source>
        <strain evidence="9 10">FRR 5400</strain>
    </source>
</reference>
<evidence type="ECO:0000313" key="10">
    <source>
        <dbReference type="Proteomes" id="UP000541154"/>
    </source>
</evidence>
<evidence type="ECO:0000259" key="8">
    <source>
        <dbReference type="PROSITE" id="PS50048"/>
    </source>
</evidence>
<evidence type="ECO:0000256" key="5">
    <source>
        <dbReference type="ARBA" id="ARBA00023163"/>
    </source>
</evidence>
<name>A0A8H6E1W7_PETAA</name>
<dbReference type="CDD" id="cd12148">
    <property type="entry name" value="fungal_TF_MHR"/>
    <property type="match status" value="1"/>
</dbReference>
<keyword evidence="10" id="KW-1185">Reference proteome</keyword>
<dbReference type="SUPFAM" id="SSF57701">
    <property type="entry name" value="Zn2/Cys6 DNA-binding domain"/>
    <property type="match status" value="1"/>
</dbReference>
<evidence type="ECO:0000256" key="3">
    <source>
        <dbReference type="ARBA" id="ARBA00023015"/>
    </source>
</evidence>
<evidence type="ECO:0000256" key="1">
    <source>
        <dbReference type="ARBA" id="ARBA00004123"/>
    </source>
</evidence>
<dbReference type="CDD" id="cd00067">
    <property type="entry name" value="GAL4"/>
    <property type="match status" value="1"/>
</dbReference>
<proteinExistence type="predicted"/>
<dbReference type="PANTHER" id="PTHR31001:SF85">
    <property type="entry name" value="ZN(II)2CYS6 TRANSCRIPTION FACTOR (EUROFUNG)"/>
    <property type="match status" value="1"/>
</dbReference>
<dbReference type="PANTHER" id="PTHR31001">
    <property type="entry name" value="UNCHARACTERIZED TRANSCRIPTIONAL REGULATORY PROTEIN"/>
    <property type="match status" value="1"/>
</dbReference>
<dbReference type="GO" id="GO:0008270">
    <property type="term" value="F:zinc ion binding"/>
    <property type="evidence" value="ECO:0007669"/>
    <property type="project" value="InterPro"/>
</dbReference>
<dbReference type="InterPro" id="IPR007219">
    <property type="entry name" value="XnlR_reg_dom"/>
</dbReference>